<proteinExistence type="predicted"/>
<name>A0A0G4EBT8_VITBC</name>
<dbReference type="PhylomeDB" id="A0A0G4EBT8"/>
<evidence type="ECO:0000256" key="2">
    <source>
        <dbReference type="SAM" id="Phobius"/>
    </source>
</evidence>
<dbReference type="OrthoDB" id="441049at2759"/>
<keyword evidence="2" id="KW-0812">Transmembrane</keyword>
<dbReference type="PANTHER" id="PTHR11319">
    <property type="entry name" value="G PROTEIN-COUPLED RECEPTOR-RELATED"/>
    <property type="match status" value="1"/>
</dbReference>
<evidence type="ECO:0000256" key="1">
    <source>
        <dbReference type="SAM" id="MobiDB-lite"/>
    </source>
</evidence>
<feature type="transmembrane region" description="Helical" evidence="2">
    <location>
        <begin position="756"/>
        <end position="774"/>
    </location>
</feature>
<dbReference type="Gene3D" id="2.10.50.10">
    <property type="entry name" value="Tumor Necrosis Factor Receptor, subunit A, domain 2"/>
    <property type="match status" value="2"/>
</dbReference>
<gene>
    <name evidence="4" type="ORF">Vbra_1972</name>
</gene>
<dbReference type="InterPro" id="IPR009030">
    <property type="entry name" value="Growth_fac_rcpt_cys_sf"/>
</dbReference>
<dbReference type="SUPFAM" id="SSF53850">
    <property type="entry name" value="Periplasmic binding protein-like II"/>
    <property type="match status" value="1"/>
</dbReference>
<keyword evidence="5" id="KW-1185">Reference proteome</keyword>
<feature type="transmembrane region" description="Helical" evidence="2">
    <location>
        <begin position="716"/>
        <end position="735"/>
    </location>
</feature>
<dbReference type="CDD" id="cd00185">
    <property type="entry name" value="TNFRSF"/>
    <property type="match status" value="1"/>
</dbReference>
<dbReference type="VEuPathDB" id="CryptoDB:Vbra_1972"/>
<dbReference type="PANTHER" id="PTHR11319:SF35">
    <property type="entry name" value="OUTER MEMBRANE PROTEIN PMPC-RELATED"/>
    <property type="match status" value="1"/>
</dbReference>
<evidence type="ECO:0000313" key="5">
    <source>
        <dbReference type="Proteomes" id="UP000041254"/>
    </source>
</evidence>
<dbReference type="Pfam" id="PF07699">
    <property type="entry name" value="Ephrin_rec_like"/>
    <property type="match status" value="1"/>
</dbReference>
<feature type="transmembrane region" description="Helical" evidence="2">
    <location>
        <begin position="1074"/>
        <end position="1089"/>
    </location>
</feature>
<dbReference type="STRING" id="1169540.A0A0G4EBT8"/>
<dbReference type="InParanoid" id="A0A0G4EBT8"/>
<feature type="domain" description="Tyrosine-protein kinase ephrin type A/B receptor-like" evidence="3">
    <location>
        <begin position="515"/>
        <end position="549"/>
    </location>
</feature>
<sequence>MFAMVAGLFSPSFDRLMNYVVRIAKRSWLSYEIMMYVYYILLDEVLGQPVRLVANGNSELVLQHLAKEHPAVVYEVDVENWQINEASSLYRDYVLTDKKVIDVGSTGYDGRSGIHLGPTSFLDSHELQSPDWWRSHKNEFIFEQFPPTGTDLFPDGNDMCDRTGVDWCENGRYIPPSCKGGNIQYVGDTAVSPTLTPYSRVLLSVQRDYPILFYYYTPDPILLQLDALRVAFPGITLGCDEARSPEDLELIRSPSGYVACDFGITTLHKLVSANLKQDAPAAFKTLQDLTLNVDEDLMPTMAKTAAAGGAEGLTTFQAACEWVTNNMPRVEATVPLCDDGFDFDPNELACVVKCAATRVPSEDRLSCVPCGVGKRHDLTLNVDEDLMPTMAKTAAAGGAEGLTTFQAACEWVTNNMPRVEATVPLCDDGFDFDPNELACVVKCAATRVPSEDRLSCVPCGVGYAPSGNPADTNRFCAPCRNGTYNDQQEVSECKVCVAGEYSVMGATECLRCGPGTYSGKGAAVCEPCAAGRFNPSFNVSECDRCPPGFISPPGATECSPCPPGFFNPLPKQRACRVCVCMAFAHECVCTWQPCNNEDDDSSGSSHLGFDCPAIDVTVTVTAGAGGNNTNNNTDTNTTLRTYRVAAKGFYKLNTTSVDLFFPCPLRDIACVGYDPVINGTICAEGHKGVLCNQCHDGWFKSSAETPCRPCPNEADSLSKIIFACLLVTVLVGILVRQSIKAGAQTKSIHAALMKILINYIQLAGVAFSLCKFALPPFIKALLTTVSRGSNDPTTTVLPTTCFMERHSSLDPAYIKVVVAFTLAPMAHLALSIIVAITYVGTRTPKPPPPIDDQQDLPTPTTSLRPSTLADARQAETNETLQTDGKLPSAMSRGSMSTMMLEGGGEGNWVGKYIEAGGVILVFLLHPIITSMFFDVLDCVKYDKYRLRSNLDIVCFEDEHHTWQMAAIAGIVCVSFGIPALCFIKLYRSKDDLEQPSVKERIGFLYNGLETGYYSFEGIYMVRKVLVIAITVLPGMSDANRRAVLLLFGAIFLTLHVACQPFDNRSYLILDSTETKNLWALLGTIILYLFQESTNADFLRDLAAYVVFGIHLNVIFGVLWGLPSTFILKNVTVLQKYLAHGMELRDDLRGGQLAPGTLDISKLSDKEKWFLHIALCDTLDRYLKEPRRTHFNAQCLNICKWRRRRYAKRKQQAAKGHTLRERFISSIVMRAMHGSKGEKGAGGLDNDDTSDDESDTDGPLSIKTQMTVEELQVSLMTQPVLQAAMDLTEGADWHDTVRTHYPNAAKHNQHQNNAARKRHKSLKLTSPSPPPTYMQQPEGVIDPDTDALPAFLQSSNASTTAMATAGTNRHQSVVLVVPTDTEGEAEKAHQQQGNEDGNKGPAKLRGIRDDDQRDEYFAHMMFGKGDT</sequence>
<dbReference type="EMBL" id="CDMY01000104">
    <property type="protein sequence ID" value="CEL92762.1"/>
    <property type="molecule type" value="Genomic_DNA"/>
</dbReference>
<accession>A0A0G4EBT8</accession>
<feature type="compositionally biased region" description="Low complexity" evidence="1">
    <location>
        <begin position="1302"/>
        <end position="1313"/>
    </location>
</feature>
<protein>
    <recommendedName>
        <fullName evidence="3">Tyrosine-protein kinase ephrin type A/B receptor-like domain-containing protein</fullName>
    </recommendedName>
</protein>
<feature type="compositionally biased region" description="Acidic residues" evidence="1">
    <location>
        <begin position="1244"/>
        <end position="1255"/>
    </location>
</feature>
<feature type="compositionally biased region" description="Low complexity" evidence="1">
    <location>
        <begin position="855"/>
        <end position="868"/>
    </location>
</feature>
<feature type="region of interest" description="Disordered" evidence="1">
    <location>
        <begin position="1234"/>
        <end position="1259"/>
    </location>
</feature>
<feature type="region of interest" description="Disordered" evidence="1">
    <location>
        <begin position="1380"/>
        <end position="1411"/>
    </location>
</feature>
<dbReference type="OMA" id="FQAACEW"/>
<keyword evidence="2" id="KW-1133">Transmembrane helix</keyword>
<feature type="transmembrane region" description="Helical" evidence="2">
    <location>
        <begin position="1101"/>
        <end position="1121"/>
    </location>
</feature>
<dbReference type="Proteomes" id="UP000041254">
    <property type="component" value="Unassembled WGS sequence"/>
</dbReference>
<keyword evidence="2" id="KW-0472">Membrane</keyword>
<dbReference type="SUPFAM" id="SSF57184">
    <property type="entry name" value="Growth factor receptor domain"/>
    <property type="match status" value="1"/>
</dbReference>
<dbReference type="SMART" id="SM01411">
    <property type="entry name" value="Ephrin_rec_like"/>
    <property type="match status" value="3"/>
</dbReference>
<reference evidence="4 5" key="1">
    <citation type="submission" date="2014-11" db="EMBL/GenBank/DDBJ databases">
        <authorList>
            <person name="Zhu J."/>
            <person name="Qi W."/>
            <person name="Song R."/>
        </authorList>
    </citation>
    <scope>NUCLEOTIDE SEQUENCE [LARGE SCALE GENOMIC DNA]</scope>
</reference>
<evidence type="ECO:0000313" key="4">
    <source>
        <dbReference type="EMBL" id="CEL92762.1"/>
    </source>
</evidence>
<feature type="region of interest" description="Disordered" evidence="1">
    <location>
        <begin position="1302"/>
        <end position="1328"/>
    </location>
</feature>
<dbReference type="InterPro" id="IPR011641">
    <property type="entry name" value="Tyr-kin_ephrin_A/B_rcpt-like"/>
</dbReference>
<feature type="transmembrane region" description="Helical" evidence="2">
    <location>
        <begin position="965"/>
        <end position="986"/>
    </location>
</feature>
<evidence type="ECO:0000259" key="3">
    <source>
        <dbReference type="Pfam" id="PF07699"/>
    </source>
</evidence>
<feature type="transmembrane region" description="Helical" evidence="2">
    <location>
        <begin position="1042"/>
        <end position="1062"/>
    </location>
</feature>
<feature type="transmembrane region" description="Helical" evidence="2">
    <location>
        <begin position="912"/>
        <end position="933"/>
    </location>
</feature>
<organism evidence="4 5">
    <name type="scientific">Vitrella brassicaformis (strain CCMP3155)</name>
    <dbReference type="NCBI Taxonomy" id="1169540"/>
    <lineage>
        <taxon>Eukaryota</taxon>
        <taxon>Sar</taxon>
        <taxon>Alveolata</taxon>
        <taxon>Colpodellida</taxon>
        <taxon>Vitrellaceae</taxon>
        <taxon>Vitrella</taxon>
    </lineage>
</organism>
<feature type="region of interest" description="Disordered" evidence="1">
    <location>
        <begin position="845"/>
        <end position="888"/>
    </location>
</feature>
<feature type="transmembrane region" description="Helical" evidence="2">
    <location>
        <begin position="812"/>
        <end position="839"/>
    </location>
</feature>